<dbReference type="AlphaFoldDB" id="A0AAD2K774"/>
<feature type="region of interest" description="Disordered" evidence="1">
    <location>
        <begin position="1"/>
        <end position="32"/>
    </location>
</feature>
<dbReference type="EMBL" id="CAVNYO010000444">
    <property type="protein sequence ID" value="CAK5281156.1"/>
    <property type="molecule type" value="Genomic_DNA"/>
</dbReference>
<evidence type="ECO:0000313" key="2">
    <source>
        <dbReference type="EMBL" id="CAK5281156.1"/>
    </source>
</evidence>
<evidence type="ECO:0000313" key="3">
    <source>
        <dbReference type="Proteomes" id="UP001295794"/>
    </source>
</evidence>
<protein>
    <recommendedName>
        <fullName evidence="4">Myb/SANT-like domain-containing protein</fullName>
    </recommendedName>
</protein>
<organism evidence="2 3">
    <name type="scientific">Mycena citricolor</name>
    <dbReference type="NCBI Taxonomy" id="2018698"/>
    <lineage>
        <taxon>Eukaryota</taxon>
        <taxon>Fungi</taxon>
        <taxon>Dikarya</taxon>
        <taxon>Basidiomycota</taxon>
        <taxon>Agaricomycotina</taxon>
        <taxon>Agaricomycetes</taxon>
        <taxon>Agaricomycetidae</taxon>
        <taxon>Agaricales</taxon>
        <taxon>Marasmiineae</taxon>
        <taxon>Mycenaceae</taxon>
        <taxon>Mycena</taxon>
    </lineage>
</organism>
<reference evidence="2" key="1">
    <citation type="submission" date="2023-11" db="EMBL/GenBank/DDBJ databases">
        <authorList>
            <person name="De Vega J J."/>
            <person name="De Vega J J."/>
        </authorList>
    </citation>
    <scope>NUCLEOTIDE SEQUENCE</scope>
</reference>
<name>A0AAD2K774_9AGAR</name>
<dbReference type="Proteomes" id="UP001295794">
    <property type="component" value="Unassembled WGS sequence"/>
</dbReference>
<keyword evidence="3" id="KW-1185">Reference proteome</keyword>
<proteinExistence type="predicted"/>
<accession>A0AAD2K774</accession>
<gene>
    <name evidence="2" type="ORF">MYCIT1_LOCUS32059</name>
</gene>
<evidence type="ECO:0000256" key="1">
    <source>
        <dbReference type="SAM" id="MobiDB-lite"/>
    </source>
</evidence>
<comment type="caution">
    <text evidence="2">The sequence shown here is derived from an EMBL/GenBank/DDBJ whole genome shotgun (WGS) entry which is preliminary data.</text>
</comment>
<evidence type="ECO:0008006" key="4">
    <source>
        <dbReference type="Google" id="ProtNLM"/>
    </source>
</evidence>
<sequence length="141" mass="15503">MAKTKGKRKDATQQLSDDEDTPGPEPDSDRAKWLDADIAVLLDALIANKAAGGNGGNFKMRTFNLIAPDVDAVRKEGAKKTGNNCQTKYKNLRETMETRRGLLMSSGYATVIIDKQCQDPGAITLSDITSTQTDRFNKYHH</sequence>